<dbReference type="Pfam" id="PF14353">
    <property type="entry name" value="CpXC"/>
    <property type="match status" value="1"/>
</dbReference>
<protein>
    <recommendedName>
        <fullName evidence="1">CpXC domain-containing protein</fullName>
    </recommendedName>
</protein>
<evidence type="ECO:0000259" key="1">
    <source>
        <dbReference type="Pfam" id="PF14353"/>
    </source>
</evidence>
<dbReference type="EMBL" id="VUMM01000013">
    <property type="protein sequence ID" value="MSS01848.1"/>
    <property type="molecule type" value="Genomic_DNA"/>
</dbReference>
<dbReference type="RefSeq" id="WP_154460506.1">
    <property type="nucleotide sequence ID" value="NZ_VUMM01000013.1"/>
</dbReference>
<dbReference type="Proteomes" id="UP000470082">
    <property type="component" value="Unassembled WGS sequence"/>
</dbReference>
<keyword evidence="3" id="KW-1185">Reference proteome</keyword>
<proteinExistence type="predicted"/>
<accession>A0A7X2T495</accession>
<gene>
    <name evidence="2" type="ORF">FYJ50_07025</name>
</gene>
<feature type="domain" description="CpXC" evidence="1">
    <location>
        <begin position="6"/>
        <end position="124"/>
    </location>
</feature>
<evidence type="ECO:0000313" key="3">
    <source>
        <dbReference type="Proteomes" id="UP000470082"/>
    </source>
</evidence>
<organism evidence="2 3">
    <name type="scientific">Floccifex porci</name>
    <dbReference type="NCBI Taxonomy" id="2606629"/>
    <lineage>
        <taxon>Bacteria</taxon>
        <taxon>Bacillati</taxon>
        <taxon>Bacillota</taxon>
        <taxon>Erysipelotrichia</taxon>
        <taxon>Erysipelotrichales</taxon>
        <taxon>Erysipelotrichaceae</taxon>
        <taxon>Floccifex</taxon>
    </lineage>
</organism>
<reference evidence="2 3" key="1">
    <citation type="submission" date="2019-08" db="EMBL/GenBank/DDBJ databases">
        <title>In-depth cultivation of the pig gut microbiome towards novel bacterial diversity and tailored functional studies.</title>
        <authorList>
            <person name="Wylensek D."/>
            <person name="Hitch T.C.A."/>
            <person name="Clavel T."/>
        </authorList>
    </citation>
    <scope>NUCLEOTIDE SEQUENCE [LARGE SCALE GENOMIC DNA]</scope>
    <source>
        <strain evidence="2 3">LKV-178-WT-2G</strain>
    </source>
</reference>
<evidence type="ECO:0000313" key="2">
    <source>
        <dbReference type="EMBL" id="MSS01848.1"/>
    </source>
</evidence>
<sequence>MELTKIVCPKCQHKNTNKIFKQVTVDHLEKILNQSLFKFKCRQCGYEALLDYSLQYQDDDKKIVIYYVTNPEELNEVMDLLEDETVICETKGYICRVVCSQEDLIEKINIFNSGRDDRIIEIIKVFFYKQIQNEFQVDAIRYKDNEIQFYYQGFKQGSIPFEDSLYEQVSKQYPNLKQDVRIDFDWAVEAIL</sequence>
<comment type="caution">
    <text evidence="2">The sequence shown here is derived from an EMBL/GenBank/DDBJ whole genome shotgun (WGS) entry which is preliminary data.</text>
</comment>
<name>A0A7X2T495_9FIRM</name>
<dbReference type="InterPro" id="IPR025682">
    <property type="entry name" value="CpXC_dom"/>
</dbReference>
<dbReference type="AlphaFoldDB" id="A0A7X2T495"/>